<sequence length="266" mass="29750">MGCQGRILSILLKRSRVLLLLLLCGAPILLQAQEEVARYGYNILNTYPHNINSFTQGLVYHEGFLFEGTGKNGQSHLSKINLEDGEVLMSKSMSQRYFGEGIEIVDDKIYQLTWQSHLVFVHDKATFESIESHYNATQGWGLAYDGSHLILSDGTATLQFMDPETFAPLRKVEVKLAGNAINQLNELEYINGEVWANVWQTDFILRIDPESGEVNSIVDLTGLSEQTQLGSSEAVLNGIAWDAKGQRLFVTGKHWANLFEIELVGL</sequence>
<keyword evidence="1" id="KW-0808">Transferase</keyword>
<dbReference type="InterPro" id="IPR015943">
    <property type="entry name" value="WD40/YVTN_repeat-like_dom_sf"/>
</dbReference>
<accession>A0A2A4XEG9</accession>
<dbReference type="GO" id="GO:0016603">
    <property type="term" value="F:glutaminyl-peptide cyclotransferase activity"/>
    <property type="evidence" value="ECO:0007669"/>
    <property type="project" value="InterPro"/>
</dbReference>
<dbReference type="Proteomes" id="UP000218767">
    <property type="component" value="Unassembled WGS sequence"/>
</dbReference>
<dbReference type="AlphaFoldDB" id="A0A2A4XEG9"/>
<reference evidence="2" key="1">
    <citation type="submission" date="2017-08" db="EMBL/GenBank/DDBJ databases">
        <title>A dynamic microbial community with high functional redundancy inhabits the cold, oxic subseafloor aquifer.</title>
        <authorList>
            <person name="Tully B.J."/>
            <person name="Wheat C.G."/>
            <person name="Glazer B.T."/>
            <person name="Huber J.A."/>
        </authorList>
    </citation>
    <scope>NUCLEOTIDE SEQUENCE [LARGE SCALE GENOMIC DNA]</scope>
</reference>
<evidence type="ECO:0000313" key="1">
    <source>
        <dbReference type="EMBL" id="PCI80960.1"/>
    </source>
</evidence>
<dbReference type="SUPFAM" id="SSF50969">
    <property type="entry name" value="YVTN repeat-like/Quinoprotein amine dehydrogenase"/>
    <property type="match status" value="1"/>
</dbReference>
<name>A0A2A4XEG9_9GAMM</name>
<protein>
    <submittedName>
        <fullName evidence="1">Glutamine cyclotransferase</fullName>
    </submittedName>
</protein>
<dbReference type="PANTHER" id="PTHR31270:SF1">
    <property type="entry name" value="GLUTAMINYL-PEPTIDE CYCLOTRANSFERASE"/>
    <property type="match status" value="1"/>
</dbReference>
<proteinExistence type="predicted"/>
<dbReference type="Gene3D" id="2.130.10.10">
    <property type="entry name" value="YVTN repeat-like/Quinoprotein amine dehydrogenase"/>
    <property type="match status" value="1"/>
</dbReference>
<dbReference type="EMBL" id="NVUL01000007">
    <property type="protein sequence ID" value="PCI80960.1"/>
    <property type="molecule type" value="Genomic_DNA"/>
</dbReference>
<evidence type="ECO:0000313" key="2">
    <source>
        <dbReference type="Proteomes" id="UP000218767"/>
    </source>
</evidence>
<dbReference type="PANTHER" id="PTHR31270">
    <property type="entry name" value="GLUTAMINYL-PEPTIDE CYCLOTRANSFERASE"/>
    <property type="match status" value="1"/>
</dbReference>
<organism evidence="1 2">
    <name type="scientific">SAR86 cluster bacterium</name>
    <dbReference type="NCBI Taxonomy" id="2030880"/>
    <lineage>
        <taxon>Bacteria</taxon>
        <taxon>Pseudomonadati</taxon>
        <taxon>Pseudomonadota</taxon>
        <taxon>Gammaproteobacteria</taxon>
        <taxon>SAR86 cluster</taxon>
    </lineage>
</organism>
<dbReference type="InterPro" id="IPR011044">
    <property type="entry name" value="Quino_amine_DH_bsu"/>
</dbReference>
<comment type="caution">
    <text evidence="1">The sequence shown here is derived from an EMBL/GenBank/DDBJ whole genome shotgun (WGS) entry which is preliminary data.</text>
</comment>
<dbReference type="Pfam" id="PF05096">
    <property type="entry name" value="Glu_cyclase_2"/>
    <property type="match status" value="1"/>
</dbReference>
<dbReference type="InterPro" id="IPR007788">
    <property type="entry name" value="QCT"/>
</dbReference>
<gene>
    <name evidence="1" type="ORF">COB20_02375</name>
</gene>